<dbReference type="Proteomes" id="UP000650524">
    <property type="component" value="Unassembled WGS sequence"/>
</dbReference>
<dbReference type="CDD" id="cd07432">
    <property type="entry name" value="PHP_HisPPase"/>
    <property type="match status" value="1"/>
</dbReference>
<dbReference type="InterPro" id="IPR004013">
    <property type="entry name" value="PHP_dom"/>
</dbReference>
<dbReference type="PANTHER" id="PTHR42924">
    <property type="entry name" value="EXONUCLEASE"/>
    <property type="match status" value="1"/>
</dbReference>
<proteinExistence type="predicted"/>
<dbReference type="Pfam" id="PF02811">
    <property type="entry name" value="PHP"/>
    <property type="match status" value="1"/>
</dbReference>
<comment type="caution">
    <text evidence="2">The sequence shown here is derived from an EMBL/GenBank/DDBJ whole genome shotgun (WGS) entry which is preliminary data.</text>
</comment>
<dbReference type="InterPro" id="IPR003141">
    <property type="entry name" value="Pol/His_phosphatase_N"/>
</dbReference>
<dbReference type="SMART" id="SM00481">
    <property type="entry name" value="POLIIIAc"/>
    <property type="match status" value="1"/>
</dbReference>
<dbReference type="Gene3D" id="3.20.20.140">
    <property type="entry name" value="Metal-dependent hydrolases"/>
    <property type="match status" value="1"/>
</dbReference>
<dbReference type="EMBL" id="JACNJD010000170">
    <property type="protein sequence ID" value="MBC8176866.1"/>
    <property type="molecule type" value="Genomic_DNA"/>
</dbReference>
<accession>A0A8J6MZF3</accession>
<sequence length="245" mass="26757">MRIVFADLHIHTCLSPCATLDMTPRKIVEQAQKRHLEIIAITDHNSAENVGSVIAAAQDTGLCVIPGIEVTTSEEAHIVGLFENPSDALSMQTLVYDHLQPGENDDDLFGMQVISNAFDEVEGINRRLLIGATNLGLNEVIDAIHKLNGLAVAAHIDRQAFSIISQLGFIPEGLNIDAVEISKRMTLKKGRAFFEDLERLAFITSSDAHDLEDIGSSPTGFQMAGPEMAELRLALKGEKGRKIQY</sequence>
<dbReference type="GO" id="GO:0004534">
    <property type="term" value="F:5'-3' RNA exonuclease activity"/>
    <property type="evidence" value="ECO:0007669"/>
    <property type="project" value="TreeGrafter"/>
</dbReference>
<name>A0A8J6MZF3_9DELT</name>
<dbReference type="SUPFAM" id="SSF89550">
    <property type="entry name" value="PHP domain-like"/>
    <property type="match status" value="1"/>
</dbReference>
<feature type="domain" description="Polymerase/histidinol phosphatase N-terminal" evidence="1">
    <location>
        <begin position="6"/>
        <end position="74"/>
    </location>
</feature>
<evidence type="ECO:0000259" key="1">
    <source>
        <dbReference type="SMART" id="SM00481"/>
    </source>
</evidence>
<dbReference type="GO" id="GO:0035312">
    <property type="term" value="F:5'-3' DNA exonuclease activity"/>
    <property type="evidence" value="ECO:0007669"/>
    <property type="project" value="TreeGrafter"/>
</dbReference>
<dbReference type="InterPro" id="IPR052018">
    <property type="entry name" value="PHP_domain"/>
</dbReference>
<organism evidence="2 3">
    <name type="scientific">Candidatus Desulfacyla euxinica</name>
    <dbReference type="NCBI Taxonomy" id="2841693"/>
    <lineage>
        <taxon>Bacteria</taxon>
        <taxon>Deltaproteobacteria</taxon>
        <taxon>Candidatus Desulfacyla</taxon>
    </lineage>
</organism>
<protein>
    <submittedName>
        <fullName evidence="2">PHP domain-containing protein</fullName>
    </submittedName>
</protein>
<dbReference type="AlphaFoldDB" id="A0A8J6MZF3"/>
<dbReference type="PANTHER" id="PTHR42924:SF3">
    <property type="entry name" value="POLYMERASE_HISTIDINOL PHOSPHATASE N-TERMINAL DOMAIN-CONTAINING PROTEIN"/>
    <property type="match status" value="1"/>
</dbReference>
<dbReference type="InterPro" id="IPR016195">
    <property type="entry name" value="Pol/histidinol_Pase-like"/>
</dbReference>
<gene>
    <name evidence="2" type="ORF">H8E19_05630</name>
</gene>
<evidence type="ECO:0000313" key="2">
    <source>
        <dbReference type="EMBL" id="MBC8176866.1"/>
    </source>
</evidence>
<reference evidence="2 3" key="1">
    <citation type="submission" date="2020-08" db="EMBL/GenBank/DDBJ databases">
        <title>Bridging the membrane lipid divide: bacteria of the FCB group superphylum have the potential to synthesize archaeal ether lipids.</title>
        <authorList>
            <person name="Villanueva L."/>
            <person name="Von Meijenfeldt F.A.B."/>
            <person name="Westbye A.B."/>
            <person name="Yadav S."/>
            <person name="Hopmans E.C."/>
            <person name="Dutilh B.E."/>
            <person name="Sinninghe Damste J.S."/>
        </authorList>
    </citation>
    <scope>NUCLEOTIDE SEQUENCE [LARGE SCALE GENOMIC DNA]</scope>
    <source>
        <strain evidence="2">NIOZ-UU27</strain>
    </source>
</reference>
<evidence type="ECO:0000313" key="3">
    <source>
        <dbReference type="Proteomes" id="UP000650524"/>
    </source>
</evidence>